<sequence>MTYDDGGWKKRRPRASIKVADLDLYINARTSGHRWRQCYGCEYGGRGYYGEWRWVVTMSESEWAGDERWNSGGMMEVGNIRRRAYQQKHITLPQHTQTVSRGGHAATDVKLVDRTPLNKRLLTNIEDEQEVDYISLISNKAPTTVKAEYLGHQPPSLLLKGTTAWRKYGGPDWSWTAVGRPENDWTFMSLVLESSVKVRDRIEIWQRRRRRQICCIPDTSRTVPNIAGFECARRRSRMTMKVWSLSCDVALPRPKARNGENSRVTMPEIHSGPLRAPRPLRESKLEEVLLDTGLEGTTRISEGSSKIRINGCYEPYYVRHRCMIDRFSIHSRVEMLTIRVEMDTKGKVDHLRHISICSVGYAVSFPPYFKGAECVDADYTSCLDVHNFFVFGPYSDATELYVLSPPVIGIGPIRNLEDSRVPSENCPVFVVSMIVFHLVSALRYTWI</sequence>
<dbReference type="AlphaFoldDB" id="A0AA39U9W8"/>
<feature type="region of interest" description="Disordered" evidence="1">
    <location>
        <begin position="256"/>
        <end position="276"/>
    </location>
</feature>
<dbReference type="Proteomes" id="UP001175228">
    <property type="component" value="Unassembled WGS sequence"/>
</dbReference>
<protein>
    <submittedName>
        <fullName evidence="2">Uncharacterized protein</fullName>
    </submittedName>
</protein>
<evidence type="ECO:0000313" key="3">
    <source>
        <dbReference type="Proteomes" id="UP001175228"/>
    </source>
</evidence>
<proteinExistence type="predicted"/>
<evidence type="ECO:0000256" key="1">
    <source>
        <dbReference type="SAM" id="MobiDB-lite"/>
    </source>
</evidence>
<name>A0AA39U9W8_9AGAR</name>
<organism evidence="2 3">
    <name type="scientific">Armillaria luteobubalina</name>
    <dbReference type="NCBI Taxonomy" id="153913"/>
    <lineage>
        <taxon>Eukaryota</taxon>
        <taxon>Fungi</taxon>
        <taxon>Dikarya</taxon>
        <taxon>Basidiomycota</taxon>
        <taxon>Agaricomycotina</taxon>
        <taxon>Agaricomycetes</taxon>
        <taxon>Agaricomycetidae</taxon>
        <taxon>Agaricales</taxon>
        <taxon>Marasmiineae</taxon>
        <taxon>Physalacriaceae</taxon>
        <taxon>Armillaria</taxon>
    </lineage>
</organism>
<dbReference type="EMBL" id="JAUEPU010000166">
    <property type="protein sequence ID" value="KAK0474674.1"/>
    <property type="molecule type" value="Genomic_DNA"/>
</dbReference>
<evidence type="ECO:0000313" key="2">
    <source>
        <dbReference type="EMBL" id="KAK0474674.1"/>
    </source>
</evidence>
<gene>
    <name evidence="2" type="ORF">EDD18DRAFT_1116455</name>
</gene>
<keyword evidence="3" id="KW-1185">Reference proteome</keyword>
<accession>A0AA39U9W8</accession>
<reference evidence="2" key="1">
    <citation type="submission" date="2023-06" db="EMBL/GenBank/DDBJ databases">
        <authorList>
            <consortium name="Lawrence Berkeley National Laboratory"/>
            <person name="Ahrendt S."/>
            <person name="Sahu N."/>
            <person name="Indic B."/>
            <person name="Wong-Bajracharya J."/>
            <person name="Merenyi Z."/>
            <person name="Ke H.-M."/>
            <person name="Monk M."/>
            <person name="Kocsube S."/>
            <person name="Drula E."/>
            <person name="Lipzen A."/>
            <person name="Balint B."/>
            <person name="Henrissat B."/>
            <person name="Andreopoulos B."/>
            <person name="Martin F.M."/>
            <person name="Harder C.B."/>
            <person name="Rigling D."/>
            <person name="Ford K.L."/>
            <person name="Foster G.D."/>
            <person name="Pangilinan J."/>
            <person name="Papanicolaou A."/>
            <person name="Barry K."/>
            <person name="LaButti K."/>
            <person name="Viragh M."/>
            <person name="Koriabine M."/>
            <person name="Yan M."/>
            <person name="Riley R."/>
            <person name="Champramary S."/>
            <person name="Plett K.L."/>
            <person name="Tsai I.J."/>
            <person name="Slot J."/>
            <person name="Sipos G."/>
            <person name="Plett J."/>
            <person name="Nagy L.G."/>
            <person name="Grigoriev I.V."/>
        </authorList>
    </citation>
    <scope>NUCLEOTIDE SEQUENCE</scope>
    <source>
        <strain evidence="2">HWK02</strain>
    </source>
</reference>
<comment type="caution">
    <text evidence="2">The sequence shown here is derived from an EMBL/GenBank/DDBJ whole genome shotgun (WGS) entry which is preliminary data.</text>
</comment>